<sequence>MCASLAASSFAQETWHLVLTQGVLYGICGSIGYLPCILYMEQWFVRRKGLAYGIMWSGTGLGGFIIPLLLEAFLQKWGFRTTLRIWATALFAIMLPATYYIKPRLPLSAMTRTKSYNLKFLLTKTFLLYQSANIIEGIGYFLPAVYLPTYARSVLSAGHFASALTVILINVASVFGVVIVGTLSDRLHPTTCILISTAGAVLGTFLLWGLAANLAVLYTFCIVYGFFAGSYISVWPAIMRHVADDFSAKENWNSAASSGKSVFEPILIWGFLVAGRGIGNIASGPLSEALIKGTPWRGQAAGGYGSGYGVLIAFTGVTAVIGGASFLWRRVGWM</sequence>
<evidence type="ECO:0000313" key="2">
    <source>
        <dbReference type="Proteomes" id="UP001148629"/>
    </source>
</evidence>
<dbReference type="Proteomes" id="UP001148629">
    <property type="component" value="Unassembled WGS sequence"/>
</dbReference>
<gene>
    <name evidence="1" type="ORF">NM208_g6102</name>
</gene>
<dbReference type="EMBL" id="JANRMS010000548">
    <property type="protein sequence ID" value="KAJ3537975.1"/>
    <property type="molecule type" value="Genomic_DNA"/>
</dbReference>
<organism evidence="1 2">
    <name type="scientific">Fusarium decemcellulare</name>
    <dbReference type="NCBI Taxonomy" id="57161"/>
    <lineage>
        <taxon>Eukaryota</taxon>
        <taxon>Fungi</taxon>
        <taxon>Dikarya</taxon>
        <taxon>Ascomycota</taxon>
        <taxon>Pezizomycotina</taxon>
        <taxon>Sordariomycetes</taxon>
        <taxon>Hypocreomycetidae</taxon>
        <taxon>Hypocreales</taxon>
        <taxon>Nectriaceae</taxon>
        <taxon>Fusarium</taxon>
        <taxon>Fusarium decemcellulare species complex</taxon>
    </lineage>
</organism>
<evidence type="ECO:0000313" key="1">
    <source>
        <dbReference type="EMBL" id="KAJ3537975.1"/>
    </source>
</evidence>
<name>A0ACC1SES3_9HYPO</name>
<proteinExistence type="predicted"/>
<accession>A0ACC1SES3</accession>
<reference evidence="1" key="1">
    <citation type="submission" date="2022-08" db="EMBL/GenBank/DDBJ databases">
        <title>Genome Sequence of Fusarium decemcellulare.</title>
        <authorList>
            <person name="Buettner E."/>
        </authorList>
    </citation>
    <scope>NUCLEOTIDE SEQUENCE</scope>
    <source>
        <strain evidence="1">Babe19</strain>
    </source>
</reference>
<keyword evidence="2" id="KW-1185">Reference proteome</keyword>
<comment type="caution">
    <text evidence="1">The sequence shown here is derived from an EMBL/GenBank/DDBJ whole genome shotgun (WGS) entry which is preliminary data.</text>
</comment>
<protein>
    <submittedName>
        <fullName evidence="1">Uncharacterized protein</fullName>
    </submittedName>
</protein>